<evidence type="ECO:0000313" key="2">
    <source>
        <dbReference type="Proteomes" id="UP000578531"/>
    </source>
</evidence>
<sequence>MEILQDAWWLLGVMSVSFRQTLRTIDHALPLAVSAGDHDHPSVLGIVGRQVQDSPSRMFNHAFFSDHLRAYAVDSNVGNNGADKERDLVKKQLVLVAIKDHHPEDRCLVIDTLLEPELPESEVVFRILMSFGPHVIEGRVICEQ</sequence>
<comment type="caution">
    <text evidence="1">The sequence shown here is derived from an EMBL/GenBank/DDBJ whole genome shotgun (WGS) entry which is preliminary data.</text>
</comment>
<gene>
    <name evidence="1" type="ORF">HO173_001346</name>
</gene>
<accession>A0A8H6G4X9</accession>
<dbReference type="Proteomes" id="UP000578531">
    <property type="component" value="Unassembled WGS sequence"/>
</dbReference>
<dbReference type="GeneID" id="59283020"/>
<proteinExistence type="predicted"/>
<dbReference type="AlphaFoldDB" id="A0A8H6G4X9"/>
<name>A0A8H6G4X9_9LECA</name>
<keyword evidence="2" id="KW-1185">Reference proteome</keyword>
<evidence type="ECO:0000313" key="1">
    <source>
        <dbReference type="EMBL" id="KAF6240674.1"/>
    </source>
</evidence>
<protein>
    <submittedName>
        <fullName evidence="1">Uncharacterized protein</fullName>
    </submittedName>
</protein>
<organism evidence="1 2">
    <name type="scientific">Letharia columbiana</name>
    <dbReference type="NCBI Taxonomy" id="112416"/>
    <lineage>
        <taxon>Eukaryota</taxon>
        <taxon>Fungi</taxon>
        <taxon>Dikarya</taxon>
        <taxon>Ascomycota</taxon>
        <taxon>Pezizomycotina</taxon>
        <taxon>Lecanoromycetes</taxon>
        <taxon>OSLEUM clade</taxon>
        <taxon>Lecanoromycetidae</taxon>
        <taxon>Lecanorales</taxon>
        <taxon>Lecanorineae</taxon>
        <taxon>Parmeliaceae</taxon>
        <taxon>Letharia</taxon>
    </lineage>
</organism>
<dbReference type="EMBL" id="JACCJC010000003">
    <property type="protein sequence ID" value="KAF6240674.1"/>
    <property type="molecule type" value="Genomic_DNA"/>
</dbReference>
<reference evidence="1 2" key="1">
    <citation type="journal article" date="2020" name="Genomics">
        <title>Complete, high-quality genomes from long-read metagenomic sequencing of two wolf lichen thalli reveals enigmatic genome architecture.</title>
        <authorList>
            <person name="McKenzie S.K."/>
            <person name="Walston R.F."/>
            <person name="Allen J.L."/>
        </authorList>
    </citation>
    <scope>NUCLEOTIDE SEQUENCE [LARGE SCALE GENOMIC DNA]</scope>
    <source>
        <strain evidence="1">WasteWater2</strain>
    </source>
</reference>
<dbReference type="RefSeq" id="XP_037169933.1">
    <property type="nucleotide sequence ID" value="XM_037303286.1"/>
</dbReference>